<evidence type="ECO:0000256" key="2">
    <source>
        <dbReference type="ARBA" id="ARBA00023015"/>
    </source>
</evidence>
<evidence type="ECO:0000256" key="4">
    <source>
        <dbReference type="ARBA" id="ARBA00023163"/>
    </source>
</evidence>
<dbReference type="PANTHER" id="PTHR10985">
    <property type="entry name" value="BASIC HELIX-LOOP-HELIX TRANSCRIPTION FACTOR, HES-RELATED"/>
    <property type="match status" value="1"/>
</dbReference>
<comment type="subcellular location">
    <subcellularLocation>
        <location evidence="1">Nucleus</location>
    </subcellularLocation>
</comment>
<dbReference type="InterPro" id="IPR036638">
    <property type="entry name" value="HLH_DNA-bd_sf"/>
</dbReference>
<dbReference type="Gene3D" id="6.10.250.980">
    <property type="match status" value="1"/>
</dbReference>
<keyword evidence="9" id="KW-1185">Reference proteome</keyword>
<sequence length="193" mass="21902">MEKRRRARINNCLNQLKAILIDSMRKDAPQHSKLEKADILEMTVRYVSALQRQRLMLDPTAVSKFRAGFSQCIGEVERCLGRMEREESLGCDRDLKSRLVTHLHQRLRLLPTSDDFRPGFPWTFPPPSISEPPMPVSFGDPAVFSNAVQPAFFWDKPEPPATVQEAGNVTDDGDSSARARGPAGTDDRVWRPW</sequence>
<evidence type="ECO:0000313" key="8">
    <source>
        <dbReference type="EMBL" id="CAD7254522.1"/>
    </source>
</evidence>
<evidence type="ECO:0000256" key="1">
    <source>
        <dbReference type="ARBA" id="ARBA00004123"/>
    </source>
</evidence>
<dbReference type="AlphaFoldDB" id="A0A7R9AI21"/>
<evidence type="ECO:0000259" key="7">
    <source>
        <dbReference type="PROSITE" id="PS50888"/>
    </source>
</evidence>
<dbReference type="Pfam" id="PF00010">
    <property type="entry name" value="HLH"/>
    <property type="match status" value="1"/>
</dbReference>
<dbReference type="Pfam" id="PF07527">
    <property type="entry name" value="Hairy_orange"/>
    <property type="match status" value="1"/>
</dbReference>
<accession>A0A7R9AI21</accession>
<keyword evidence="3" id="KW-0238">DNA-binding</keyword>
<proteinExistence type="predicted"/>
<dbReference type="GO" id="GO:1990837">
    <property type="term" value="F:sequence-specific double-stranded DNA binding"/>
    <property type="evidence" value="ECO:0007669"/>
    <property type="project" value="UniProtKB-ARBA"/>
</dbReference>
<organism evidence="8">
    <name type="scientific">Darwinula stevensoni</name>
    <dbReference type="NCBI Taxonomy" id="69355"/>
    <lineage>
        <taxon>Eukaryota</taxon>
        <taxon>Metazoa</taxon>
        <taxon>Ecdysozoa</taxon>
        <taxon>Arthropoda</taxon>
        <taxon>Crustacea</taxon>
        <taxon>Oligostraca</taxon>
        <taxon>Ostracoda</taxon>
        <taxon>Podocopa</taxon>
        <taxon>Podocopida</taxon>
        <taxon>Darwinulocopina</taxon>
        <taxon>Darwinuloidea</taxon>
        <taxon>Darwinulidae</taxon>
        <taxon>Darwinula</taxon>
    </lineage>
</organism>
<keyword evidence="2" id="KW-0805">Transcription regulation</keyword>
<dbReference type="SUPFAM" id="SSF47459">
    <property type="entry name" value="HLH, helix-loop-helix DNA-binding domain"/>
    <property type="match status" value="1"/>
</dbReference>
<evidence type="ECO:0000256" key="6">
    <source>
        <dbReference type="SAM" id="MobiDB-lite"/>
    </source>
</evidence>
<evidence type="ECO:0000256" key="3">
    <source>
        <dbReference type="ARBA" id="ARBA00023125"/>
    </source>
</evidence>
<feature type="region of interest" description="Disordered" evidence="6">
    <location>
        <begin position="155"/>
        <end position="193"/>
    </location>
</feature>
<dbReference type="GO" id="GO:0005634">
    <property type="term" value="C:nucleus"/>
    <property type="evidence" value="ECO:0007669"/>
    <property type="project" value="UniProtKB-SubCell"/>
</dbReference>
<name>A0A7R9AI21_9CRUS</name>
<evidence type="ECO:0000256" key="5">
    <source>
        <dbReference type="ARBA" id="ARBA00023242"/>
    </source>
</evidence>
<dbReference type="FunFam" id="4.10.280.10:FF:000009">
    <property type="entry name" value="Transcription factor HES-1"/>
    <property type="match status" value="1"/>
</dbReference>
<dbReference type="InterPro" id="IPR003650">
    <property type="entry name" value="Orange_dom"/>
</dbReference>
<gene>
    <name evidence="8" type="ORF">DSTB1V02_LOCUS14268</name>
</gene>
<dbReference type="GO" id="GO:0006355">
    <property type="term" value="P:regulation of DNA-templated transcription"/>
    <property type="evidence" value="ECO:0007669"/>
    <property type="project" value="InterPro"/>
</dbReference>
<protein>
    <recommendedName>
        <fullName evidence="7">BHLH domain-containing protein</fullName>
    </recommendedName>
</protein>
<dbReference type="InterPro" id="IPR011598">
    <property type="entry name" value="bHLH_dom"/>
</dbReference>
<dbReference type="PROSITE" id="PS50888">
    <property type="entry name" value="BHLH"/>
    <property type="match status" value="1"/>
</dbReference>
<dbReference type="GO" id="GO:0046983">
    <property type="term" value="F:protein dimerization activity"/>
    <property type="evidence" value="ECO:0007669"/>
    <property type="project" value="InterPro"/>
</dbReference>
<dbReference type="InterPro" id="IPR050370">
    <property type="entry name" value="HES_HEY"/>
</dbReference>
<dbReference type="Proteomes" id="UP000677054">
    <property type="component" value="Unassembled WGS sequence"/>
</dbReference>
<dbReference type="OrthoDB" id="6085656at2759"/>
<dbReference type="EMBL" id="LR909723">
    <property type="protein sequence ID" value="CAD7254522.1"/>
    <property type="molecule type" value="Genomic_DNA"/>
</dbReference>
<feature type="domain" description="BHLH" evidence="7">
    <location>
        <begin position="1"/>
        <end position="50"/>
    </location>
</feature>
<reference evidence="8" key="1">
    <citation type="submission" date="2020-11" db="EMBL/GenBank/DDBJ databases">
        <authorList>
            <person name="Tran Van P."/>
        </authorList>
    </citation>
    <scope>NUCLEOTIDE SEQUENCE</scope>
</reference>
<dbReference type="SUPFAM" id="SSF158457">
    <property type="entry name" value="Orange domain-like"/>
    <property type="match status" value="1"/>
</dbReference>
<dbReference type="SMART" id="SM00353">
    <property type="entry name" value="HLH"/>
    <property type="match status" value="1"/>
</dbReference>
<dbReference type="Gene3D" id="4.10.280.10">
    <property type="entry name" value="Helix-loop-helix DNA-binding domain"/>
    <property type="match status" value="1"/>
</dbReference>
<keyword evidence="4" id="KW-0804">Transcription</keyword>
<keyword evidence="5" id="KW-0539">Nucleus</keyword>
<dbReference type="CDD" id="cd11410">
    <property type="entry name" value="bHLH_O_HES"/>
    <property type="match status" value="1"/>
</dbReference>
<dbReference type="SMART" id="SM00511">
    <property type="entry name" value="ORANGE"/>
    <property type="match status" value="1"/>
</dbReference>
<evidence type="ECO:0000313" key="9">
    <source>
        <dbReference type="Proteomes" id="UP000677054"/>
    </source>
</evidence>
<dbReference type="EMBL" id="CAJPEV010010205">
    <property type="protein sequence ID" value="CAG0905925.1"/>
    <property type="molecule type" value="Genomic_DNA"/>
</dbReference>